<feature type="transmembrane region" description="Helical" evidence="3">
    <location>
        <begin position="9"/>
        <end position="28"/>
    </location>
</feature>
<feature type="compositionally biased region" description="Basic and acidic residues" evidence="2">
    <location>
        <begin position="787"/>
        <end position="798"/>
    </location>
</feature>
<sequence>MAFRALRQTLPGICGAASTVAGIGWYFTKSTPTDPSALDIPLRQTSIIGSLLEEAVPLVTATPSPLDVCWASSADAYANASVTDSACAFALDSGITLTPPPTFNAILTALATFLLLALLEIAVYCIFVLGQQIELQVSRKVPYWLRSILSTTYQTYYRLAGISEIALLALNFFGVASTSKLPIWLHLLIVAGAILRGLYDFEIDSLPDAIKLQAHNAELRMQIEKLKKRNIRNVSTSAELTHALKAKGETRLAKLEREHQKQMSAIEKQHKKALVRLHISHRLRLSGLKYQLSTARKEATSKLNDAEQVIDGHVTRISELEQVMMTEQKAHTTTITEAQSLIKQSIVEKTEMENTITEAQELIKQSTAEKMEMKNTIAKANGLIKELLQAQSTTQQHLKASQIIVRLLSKHGQTLLQGLNFITVQFQQRSEASERVYFENIFKSRLESKMAMEAVIQQFGHDFARSQGIGHSQVQSTSAEAASQDQDEETIVPKPLTATADFKFVTASLLPTLLKEANEQVPQPPKKPYAPARQTPTSSRRSRLVMTRPMRTSVKSPASHGGASSAAWNLPALDSFAKNGFTPPAYQPTLAPSGTMYELPTGENDGEPSPAATAVDASEIDISAPVAVPQLVAIDNSSKPSGLAVTMSDNTTPLASGGSDPVSLLQDASQSAQPTANLASPGTAADAGSSSVRSPPVPYRETKDEWTENLCKSGEQCVGRWSDYGPKGEYIGKNADAQRWGSGQKPVEAKLAKKAKDMKLCCDCFKQQYPEFIQKSVADFLRKEDAKTDEQKAHDLGVRAHKQARKRERNEAKAAEKKAAAAAAEEDK</sequence>
<feature type="compositionally biased region" description="Basic and acidic residues" evidence="2">
    <location>
        <begin position="808"/>
        <end position="819"/>
    </location>
</feature>
<feature type="region of interest" description="Disordered" evidence="2">
    <location>
        <begin position="468"/>
        <end position="488"/>
    </location>
</feature>
<name>A0A139H8L1_9PEZI</name>
<feature type="transmembrane region" description="Helical" evidence="3">
    <location>
        <begin position="156"/>
        <end position="175"/>
    </location>
</feature>
<keyword evidence="5" id="KW-1185">Reference proteome</keyword>
<keyword evidence="3" id="KW-0812">Transmembrane</keyword>
<keyword evidence="3" id="KW-1133">Transmembrane helix</keyword>
<keyword evidence="3" id="KW-0472">Membrane</keyword>
<feature type="coiled-coil region" evidence="1">
    <location>
        <begin position="209"/>
        <end position="272"/>
    </location>
</feature>
<proteinExistence type="predicted"/>
<feature type="compositionally biased region" description="Polar residues" evidence="2">
    <location>
        <begin position="666"/>
        <end position="680"/>
    </location>
</feature>
<protein>
    <submittedName>
        <fullName evidence="4">Uncharacterized protein</fullName>
    </submittedName>
</protein>
<evidence type="ECO:0000313" key="4">
    <source>
        <dbReference type="EMBL" id="KXS98747.1"/>
    </source>
</evidence>
<feature type="region of interest" description="Disordered" evidence="2">
    <location>
        <begin position="518"/>
        <end position="544"/>
    </location>
</feature>
<organism evidence="4 5">
    <name type="scientific">Pseudocercospora eumusae</name>
    <dbReference type="NCBI Taxonomy" id="321146"/>
    <lineage>
        <taxon>Eukaryota</taxon>
        <taxon>Fungi</taxon>
        <taxon>Dikarya</taxon>
        <taxon>Ascomycota</taxon>
        <taxon>Pezizomycotina</taxon>
        <taxon>Dothideomycetes</taxon>
        <taxon>Dothideomycetidae</taxon>
        <taxon>Mycosphaerellales</taxon>
        <taxon>Mycosphaerellaceae</taxon>
        <taxon>Pseudocercospora</taxon>
    </lineage>
</organism>
<keyword evidence="1" id="KW-0175">Coiled coil</keyword>
<feature type="coiled-coil region" evidence="1">
    <location>
        <begin position="349"/>
        <end position="390"/>
    </location>
</feature>
<reference evidence="4 5" key="1">
    <citation type="submission" date="2015-07" db="EMBL/GenBank/DDBJ databases">
        <title>Comparative genomics of the Sigatoka disease complex on banana suggests a link between parallel evolutionary changes in Pseudocercospora fijiensis and Pseudocercospora eumusae and increased virulence on the banana host.</title>
        <authorList>
            <person name="Chang T.-C."/>
            <person name="Salvucci A."/>
            <person name="Crous P.W."/>
            <person name="Stergiopoulos I."/>
        </authorList>
    </citation>
    <scope>NUCLEOTIDE SEQUENCE [LARGE SCALE GENOMIC DNA]</scope>
    <source>
        <strain evidence="4 5">CBS 114824</strain>
    </source>
</reference>
<dbReference type="Proteomes" id="UP000070133">
    <property type="component" value="Unassembled WGS sequence"/>
</dbReference>
<feature type="region of interest" description="Disordered" evidence="2">
    <location>
        <begin position="787"/>
        <end position="828"/>
    </location>
</feature>
<dbReference type="AlphaFoldDB" id="A0A139H8L1"/>
<feature type="compositionally biased region" description="Polar residues" evidence="2">
    <location>
        <begin position="469"/>
        <end position="484"/>
    </location>
</feature>
<evidence type="ECO:0000256" key="2">
    <source>
        <dbReference type="SAM" id="MobiDB-lite"/>
    </source>
</evidence>
<evidence type="ECO:0000256" key="3">
    <source>
        <dbReference type="SAM" id="Phobius"/>
    </source>
</evidence>
<dbReference type="OrthoDB" id="3650548at2759"/>
<evidence type="ECO:0000313" key="5">
    <source>
        <dbReference type="Proteomes" id="UP000070133"/>
    </source>
</evidence>
<dbReference type="EMBL" id="LFZN01000107">
    <property type="protein sequence ID" value="KXS98747.1"/>
    <property type="molecule type" value="Genomic_DNA"/>
</dbReference>
<comment type="caution">
    <text evidence="4">The sequence shown here is derived from an EMBL/GenBank/DDBJ whole genome shotgun (WGS) entry which is preliminary data.</text>
</comment>
<evidence type="ECO:0000256" key="1">
    <source>
        <dbReference type="SAM" id="Coils"/>
    </source>
</evidence>
<gene>
    <name evidence="4" type="ORF">AC578_10505</name>
</gene>
<feature type="transmembrane region" description="Helical" evidence="3">
    <location>
        <begin position="106"/>
        <end position="130"/>
    </location>
</feature>
<accession>A0A139H8L1</accession>
<feature type="region of interest" description="Disordered" evidence="2">
    <location>
        <begin position="639"/>
        <end position="706"/>
    </location>
</feature>